<comment type="caution">
    <text evidence="8">The sequence shown here is derived from an EMBL/GenBank/DDBJ whole genome shotgun (WGS) entry which is preliminary data.</text>
</comment>
<dbReference type="InterPro" id="IPR002180">
    <property type="entry name" value="LS/RS"/>
</dbReference>
<dbReference type="CDD" id="cd09211">
    <property type="entry name" value="Lumazine_synthase_archaeal"/>
    <property type="match status" value="1"/>
</dbReference>
<feature type="active site" description="Proton donor" evidence="7">
    <location>
        <position position="74"/>
    </location>
</feature>
<feature type="binding site" evidence="7">
    <location>
        <begin position="42"/>
        <end position="44"/>
    </location>
    <ligand>
        <name>5-amino-6-(D-ribitylamino)uracil</name>
        <dbReference type="ChEBI" id="CHEBI:15934"/>
    </ligand>
</feature>
<dbReference type="PANTHER" id="PTHR21058">
    <property type="entry name" value="6,7-DIMETHYL-8-RIBITYLLUMAZINE SYNTHASE DMRL SYNTHASE LUMAZINE SYNTHASE"/>
    <property type="match status" value="1"/>
</dbReference>
<dbReference type="RefSeq" id="WP_075056944.1">
    <property type="nucleotide sequence ID" value="NZ_BMNY01000001.1"/>
</dbReference>
<evidence type="ECO:0000256" key="2">
    <source>
        <dbReference type="ARBA" id="ARBA00007424"/>
    </source>
</evidence>
<keyword evidence="4 7" id="KW-0686">Riboflavin biosynthesis</keyword>
<feature type="binding site" evidence="7">
    <location>
        <begin position="66"/>
        <end position="68"/>
    </location>
    <ligand>
        <name>5-amino-6-(D-ribitylamino)uracil</name>
        <dbReference type="ChEBI" id="CHEBI:15934"/>
    </ligand>
</feature>
<comment type="function">
    <text evidence="7">Catalyzes the formation of 6,7-dimethyl-8-ribityllumazine by condensation of 5-amino-6-(D-ribitylamino)uracil with 3,4-dihydroxy-2-butanone 4-phosphate. This is the penultimate step in the biosynthesis of riboflavin.</text>
</comment>
<proteinExistence type="inferred from homology"/>
<gene>
    <name evidence="7" type="primary">ribH</name>
    <name evidence="8" type="ORF">GCM10007108_10510</name>
</gene>
<accession>A0AA37BRF1</accession>
<keyword evidence="9" id="KW-1185">Reference proteome</keyword>
<dbReference type="EMBL" id="BMNY01000001">
    <property type="protein sequence ID" value="GGM74474.1"/>
    <property type="molecule type" value="Genomic_DNA"/>
</dbReference>
<feature type="binding site" evidence="7">
    <location>
        <position position="114"/>
    </location>
    <ligand>
        <name>(2S)-2-hydroxy-3-oxobutyl phosphate</name>
        <dbReference type="ChEBI" id="CHEBI:58830"/>
    </ligand>
</feature>
<dbReference type="GO" id="GO:0009349">
    <property type="term" value="C:riboflavin synthase complex"/>
    <property type="evidence" value="ECO:0007669"/>
    <property type="project" value="UniProtKB-UniRule"/>
</dbReference>
<organism evidence="8 9">
    <name type="scientific">Thermogymnomonas acidicola</name>
    <dbReference type="NCBI Taxonomy" id="399579"/>
    <lineage>
        <taxon>Archaea</taxon>
        <taxon>Methanobacteriati</taxon>
        <taxon>Thermoplasmatota</taxon>
        <taxon>Thermoplasmata</taxon>
        <taxon>Thermoplasmatales</taxon>
        <taxon>Thermogymnomonas</taxon>
    </lineage>
</organism>
<evidence type="ECO:0000256" key="6">
    <source>
        <dbReference type="ARBA" id="ARBA00048785"/>
    </source>
</evidence>
<comment type="catalytic activity">
    <reaction evidence="6 7">
        <text>(2S)-2-hydroxy-3-oxobutyl phosphate + 5-amino-6-(D-ribitylamino)uracil = 6,7-dimethyl-8-(1-D-ribityl)lumazine + phosphate + 2 H2O + H(+)</text>
        <dbReference type="Rhea" id="RHEA:26152"/>
        <dbReference type="ChEBI" id="CHEBI:15377"/>
        <dbReference type="ChEBI" id="CHEBI:15378"/>
        <dbReference type="ChEBI" id="CHEBI:15934"/>
        <dbReference type="ChEBI" id="CHEBI:43474"/>
        <dbReference type="ChEBI" id="CHEBI:58201"/>
        <dbReference type="ChEBI" id="CHEBI:58830"/>
        <dbReference type="EC" id="2.5.1.78"/>
    </reaction>
</comment>
<feature type="binding site" evidence="7">
    <location>
        <position position="10"/>
    </location>
    <ligand>
        <name>5-amino-6-(D-ribitylamino)uracil</name>
        <dbReference type="ChEBI" id="CHEBI:15934"/>
    </ligand>
</feature>
<dbReference type="HAMAP" id="MF_00178">
    <property type="entry name" value="Lumazine_synth"/>
    <property type="match status" value="1"/>
</dbReference>
<dbReference type="GO" id="GO:0000906">
    <property type="term" value="F:6,7-dimethyl-8-ribityllumazine synthase activity"/>
    <property type="evidence" value="ECO:0007669"/>
    <property type="project" value="UniProtKB-UniRule"/>
</dbReference>
<evidence type="ECO:0000313" key="9">
    <source>
        <dbReference type="Proteomes" id="UP000632195"/>
    </source>
</evidence>
<dbReference type="NCBIfam" id="TIGR00114">
    <property type="entry name" value="lumazine-synth"/>
    <property type="match status" value="1"/>
</dbReference>
<evidence type="ECO:0000313" key="8">
    <source>
        <dbReference type="EMBL" id="GGM74474.1"/>
    </source>
</evidence>
<dbReference type="Pfam" id="PF00885">
    <property type="entry name" value="DMRL_synthase"/>
    <property type="match status" value="1"/>
</dbReference>
<dbReference type="SUPFAM" id="SSF52121">
    <property type="entry name" value="Lumazine synthase"/>
    <property type="match status" value="1"/>
</dbReference>
<dbReference type="Proteomes" id="UP000632195">
    <property type="component" value="Unassembled WGS sequence"/>
</dbReference>
<evidence type="ECO:0000256" key="4">
    <source>
        <dbReference type="ARBA" id="ARBA00022619"/>
    </source>
</evidence>
<protein>
    <recommendedName>
        <fullName evidence="3 7">6,7-dimethyl-8-ribityllumazine synthase</fullName>
        <shortName evidence="7">DMRL synthase</shortName>
        <shortName evidence="7">LS</shortName>
        <shortName evidence="7">Lumazine synthase</shortName>
        <ecNumber evidence="3 7">2.5.1.78</ecNumber>
    </recommendedName>
</protein>
<reference evidence="8" key="2">
    <citation type="submission" date="2022-09" db="EMBL/GenBank/DDBJ databases">
        <authorList>
            <person name="Sun Q."/>
            <person name="Ohkuma M."/>
        </authorList>
    </citation>
    <scope>NUCLEOTIDE SEQUENCE</scope>
    <source>
        <strain evidence="8">JCM 13583</strain>
    </source>
</reference>
<keyword evidence="5 7" id="KW-0808">Transferase</keyword>
<dbReference type="InterPro" id="IPR034964">
    <property type="entry name" value="LS"/>
</dbReference>
<name>A0AA37BRF1_9ARCH</name>
<evidence type="ECO:0000256" key="3">
    <source>
        <dbReference type="ARBA" id="ARBA00012664"/>
    </source>
</evidence>
<sequence length="135" mass="14984">MNIAIVVSEYNYDITMMMLERAKEHAQFLGANVTHVVKVPGTFEIPLAVRRLIERKDVDGIVTLGAVIKGETNHDEVIMQNAARKIEDLMVEFGKPVALGITGPGETRLQAQARIEKARDAVESVVKMVKRLSEL</sequence>
<dbReference type="AlphaFoldDB" id="A0AA37BRF1"/>
<dbReference type="Gene3D" id="3.40.50.960">
    <property type="entry name" value="Lumazine/riboflavin synthase"/>
    <property type="match status" value="1"/>
</dbReference>
<comment type="similarity">
    <text evidence="2 7">Belongs to the DMRL synthase family.</text>
</comment>
<evidence type="ECO:0000256" key="5">
    <source>
        <dbReference type="ARBA" id="ARBA00022679"/>
    </source>
</evidence>
<dbReference type="PANTHER" id="PTHR21058:SF0">
    <property type="entry name" value="6,7-DIMETHYL-8-RIBITYLLUMAZINE SYNTHASE"/>
    <property type="match status" value="1"/>
</dbReference>
<comment type="pathway">
    <text evidence="1 7">Cofactor biosynthesis; riboflavin biosynthesis; riboflavin from 2-hydroxy-3-oxobutyl phosphate and 5-amino-6-(D-ribitylamino)uracil: step 1/2.</text>
</comment>
<feature type="binding site" evidence="7">
    <location>
        <position position="99"/>
    </location>
    <ligand>
        <name>5-amino-6-(D-ribitylamino)uracil</name>
        <dbReference type="ChEBI" id="CHEBI:15934"/>
    </ligand>
</feature>
<dbReference type="InterPro" id="IPR036467">
    <property type="entry name" value="LS/RS_sf"/>
</dbReference>
<dbReference type="GO" id="GO:0009231">
    <property type="term" value="P:riboflavin biosynthetic process"/>
    <property type="evidence" value="ECO:0007669"/>
    <property type="project" value="UniProtKB-UniRule"/>
</dbReference>
<reference evidence="8" key="1">
    <citation type="journal article" date="2014" name="Int. J. Syst. Evol. Microbiol.">
        <title>Complete genome sequence of Corynebacterium casei LMG S-19264T (=DSM 44701T), isolated from a smear-ripened cheese.</title>
        <authorList>
            <consortium name="US DOE Joint Genome Institute (JGI-PGF)"/>
            <person name="Walter F."/>
            <person name="Albersmeier A."/>
            <person name="Kalinowski J."/>
            <person name="Ruckert C."/>
        </authorList>
    </citation>
    <scope>NUCLEOTIDE SEQUENCE</scope>
    <source>
        <strain evidence="8">JCM 13583</strain>
    </source>
</reference>
<dbReference type="FunFam" id="3.40.50.960:FF:000003">
    <property type="entry name" value="6,7-dimethyl-8-ribityllumazine synthase"/>
    <property type="match status" value="1"/>
</dbReference>
<evidence type="ECO:0000256" key="1">
    <source>
        <dbReference type="ARBA" id="ARBA00004917"/>
    </source>
</evidence>
<evidence type="ECO:0000256" key="7">
    <source>
        <dbReference type="HAMAP-Rule" id="MF_00178"/>
    </source>
</evidence>
<feature type="binding site" evidence="7">
    <location>
        <begin position="71"/>
        <end position="72"/>
    </location>
    <ligand>
        <name>(2S)-2-hydroxy-3-oxobutyl phosphate</name>
        <dbReference type="ChEBI" id="CHEBI:58830"/>
    </ligand>
</feature>
<dbReference type="EC" id="2.5.1.78" evidence="3 7"/>